<dbReference type="EMBL" id="HBEZ01047670">
    <property type="protein sequence ID" value="CAD8649712.1"/>
    <property type="molecule type" value="Transcribed_RNA"/>
</dbReference>
<protein>
    <submittedName>
        <fullName evidence="2">Uncharacterized protein</fullName>
    </submittedName>
</protein>
<gene>
    <name evidence="2" type="ORF">CCUR1050_LOCUS26222</name>
</gene>
<accession>A0A7S0QU35</accession>
<feature type="compositionally biased region" description="Basic residues" evidence="1">
    <location>
        <begin position="1"/>
        <end position="11"/>
    </location>
</feature>
<name>A0A7S0QU35_9CRYP</name>
<evidence type="ECO:0000256" key="1">
    <source>
        <dbReference type="SAM" id="MobiDB-lite"/>
    </source>
</evidence>
<feature type="region of interest" description="Disordered" evidence="1">
    <location>
        <begin position="1"/>
        <end position="32"/>
    </location>
</feature>
<proteinExistence type="predicted"/>
<dbReference type="AlphaFoldDB" id="A0A7S0QU35"/>
<evidence type="ECO:0000313" key="2">
    <source>
        <dbReference type="EMBL" id="CAD8649712.1"/>
    </source>
</evidence>
<sequence length="99" mass="11618">MHGRLGARGKRRGADWKRVTGQSGWGMERDEDGPVAWQRLGNPRYARHRVRRLVRKKSPARLEDEGVRKQNASQLLAEWLTDQCEQNKPLWNEICRRAE</sequence>
<reference evidence="2" key="1">
    <citation type="submission" date="2021-01" db="EMBL/GenBank/DDBJ databases">
        <authorList>
            <person name="Corre E."/>
            <person name="Pelletier E."/>
            <person name="Niang G."/>
            <person name="Scheremetjew M."/>
            <person name="Finn R."/>
            <person name="Kale V."/>
            <person name="Holt S."/>
            <person name="Cochrane G."/>
            <person name="Meng A."/>
            <person name="Brown T."/>
            <person name="Cohen L."/>
        </authorList>
    </citation>
    <scope>NUCLEOTIDE SEQUENCE</scope>
    <source>
        <strain evidence="2">CCAP979/52</strain>
    </source>
</reference>
<organism evidence="2">
    <name type="scientific">Cryptomonas curvata</name>
    <dbReference type="NCBI Taxonomy" id="233186"/>
    <lineage>
        <taxon>Eukaryota</taxon>
        <taxon>Cryptophyceae</taxon>
        <taxon>Cryptomonadales</taxon>
        <taxon>Cryptomonadaceae</taxon>
        <taxon>Cryptomonas</taxon>
    </lineage>
</organism>